<gene>
    <name evidence="7" type="ORF">B0I32_106441</name>
</gene>
<dbReference type="Gene3D" id="1.20.1260.100">
    <property type="entry name" value="TspO/MBR protein"/>
    <property type="match status" value="1"/>
</dbReference>
<evidence type="ECO:0000313" key="8">
    <source>
        <dbReference type="Proteomes" id="UP000238312"/>
    </source>
</evidence>
<feature type="transmembrane region" description="Helical" evidence="6">
    <location>
        <begin position="20"/>
        <end position="42"/>
    </location>
</feature>
<sequence length="171" mass="18318">MNASADVRYREAGAARSRFWPVGLLFVLVPVLIGQIPGALAFTLNPELATDLEMDRVPVPPGVFIAVWLVIKAGMGAAAWQLWRRAPRGSDVTVPLTVLIAGYLQTNLFWLADGLRSIAVTDATGLLLAAATVVVFSRYSAAAARWLLPWLIWMPITLGIKIAAIAGALSP</sequence>
<feature type="transmembrane region" description="Helical" evidence="6">
    <location>
        <begin position="148"/>
        <end position="169"/>
    </location>
</feature>
<comment type="subcellular location">
    <subcellularLocation>
        <location evidence="1">Membrane</location>
        <topology evidence="1">Multi-pass membrane protein</topology>
    </subcellularLocation>
</comment>
<dbReference type="Proteomes" id="UP000238312">
    <property type="component" value="Unassembled WGS sequence"/>
</dbReference>
<evidence type="ECO:0000256" key="2">
    <source>
        <dbReference type="ARBA" id="ARBA00007524"/>
    </source>
</evidence>
<feature type="transmembrane region" description="Helical" evidence="6">
    <location>
        <begin position="118"/>
        <end position="136"/>
    </location>
</feature>
<keyword evidence="8" id="KW-1185">Reference proteome</keyword>
<name>A0A2T0N2V6_9ACTN</name>
<dbReference type="EMBL" id="PVNG01000006">
    <property type="protein sequence ID" value="PRX66304.1"/>
    <property type="molecule type" value="Genomic_DNA"/>
</dbReference>
<dbReference type="InterPro" id="IPR038330">
    <property type="entry name" value="TspO/MBR-related_sf"/>
</dbReference>
<keyword evidence="3 6" id="KW-0812">Transmembrane</keyword>
<feature type="transmembrane region" description="Helical" evidence="6">
    <location>
        <begin position="62"/>
        <end position="80"/>
    </location>
</feature>
<accession>A0A2T0N2V6</accession>
<comment type="similarity">
    <text evidence="2">Belongs to the TspO/BZRP family.</text>
</comment>
<evidence type="ECO:0000256" key="6">
    <source>
        <dbReference type="SAM" id="Phobius"/>
    </source>
</evidence>
<comment type="caution">
    <text evidence="7">The sequence shown here is derived from an EMBL/GenBank/DDBJ whole genome shotgun (WGS) entry which is preliminary data.</text>
</comment>
<feature type="transmembrane region" description="Helical" evidence="6">
    <location>
        <begin position="92"/>
        <end position="112"/>
    </location>
</feature>
<protein>
    <submittedName>
        <fullName evidence="7">TspO/MBR related protein</fullName>
    </submittedName>
</protein>
<evidence type="ECO:0000256" key="3">
    <source>
        <dbReference type="ARBA" id="ARBA00022692"/>
    </source>
</evidence>
<evidence type="ECO:0000313" key="7">
    <source>
        <dbReference type="EMBL" id="PRX66304.1"/>
    </source>
</evidence>
<dbReference type="InterPro" id="IPR004307">
    <property type="entry name" value="TspO_MBR"/>
</dbReference>
<dbReference type="GO" id="GO:0016020">
    <property type="term" value="C:membrane"/>
    <property type="evidence" value="ECO:0007669"/>
    <property type="project" value="UniProtKB-SubCell"/>
</dbReference>
<reference evidence="7 8" key="1">
    <citation type="submission" date="2018-03" db="EMBL/GenBank/DDBJ databases">
        <title>Genomic Encyclopedia of Type Strains, Phase III (KMG-III): the genomes of soil and plant-associated and newly described type strains.</title>
        <authorList>
            <person name="Whitman W."/>
        </authorList>
    </citation>
    <scope>NUCLEOTIDE SEQUENCE [LARGE SCALE GENOMIC DNA]</scope>
    <source>
        <strain evidence="7 8">CGMCC 4.7104</strain>
    </source>
</reference>
<keyword evidence="4 6" id="KW-1133">Transmembrane helix</keyword>
<organism evidence="7 8">
    <name type="scientific">Nonomuraea fuscirosea</name>
    <dbReference type="NCBI Taxonomy" id="1291556"/>
    <lineage>
        <taxon>Bacteria</taxon>
        <taxon>Bacillati</taxon>
        <taxon>Actinomycetota</taxon>
        <taxon>Actinomycetes</taxon>
        <taxon>Streptosporangiales</taxon>
        <taxon>Streptosporangiaceae</taxon>
        <taxon>Nonomuraea</taxon>
    </lineage>
</organism>
<dbReference type="OrthoDB" id="9795496at2"/>
<keyword evidence="5 6" id="KW-0472">Membrane</keyword>
<dbReference type="RefSeq" id="WP_106240057.1">
    <property type="nucleotide sequence ID" value="NZ_JBFAIB010000028.1"/>
</dbReference>
<evidence type="ECO:0000256" key="4">
    <source>
        <dbReference type="ARBA" id="ARBA00022989"/>
    </source>
</evidence>
<dbReference type="Pfam" id="PF03073">
    <property type="entry name" value="TspO_MBR"/>
    <property type="match status" value="1"/>
</dbReference>
<evidence type="ECO:0000256" key="5">
    <source>
        <dbReference type="ARBA" id="ARBA00023136"/>
    </source>
</evidence>
<evidence type="ECO:0000256" key="1">
    <source>
        <dbReference type="ARBA" id="ARBA00004141"/>
    </source>
</evidence>
<dbReference type="AlphaFoldDB" id="A0A2T0N2V6"/>
<proteinExistence type="inferred from homology"/>